<protein>
    <submittedName>
        <fullName evidence="6">Type II toxin-antitoxin system VapC family toxin</fullName>
    </submittedName>
</protein>
<accession>A0A4P7SI56</accession>
<dbReference type="KEGG" id="celz:E5225_00885"/>
<dbReference type="RefSeq" id="WP_135972292.1">
    <property type="nucleotide sequence ID" value="NZ_CP039291.1"/>
</dbReference>
<dbReference type="InterPro" id="IPR052919">
    <property type="entry name" value="TA_system_RNase"/>
</dbReference>
<dbReference type="GO" id="GO:0016787">
    <property type="term" value="F:hydrolase activity"/>
    <property type="evidence" value="ECO:0007669"/>
    <property type="project" value="UniProtKB-KW"/>
</dbReference>
<dbReference type="InterPro" id="IPR002716">
    <property type="entry name" value="PIN_dom"/>
</dbReference>
<dbReference type="Proteomes" id="UP000296469">
    <property type="component" value="Chromosome"/>
</dbReference>
<dbReference type="GO" id="GO:0046872">
    <property type="term" value="F:metal ion binding"/>
    <property type="evidence" value="ECO:0007669"/>
    <property type="project" value="UniProtKB-KW"/>
</dbReference>
<evidence type="ECO:0000256" key="1">
    <source>
        <dbReference type="ARBA" id="ARBA00022722"/>
    </source>
</evidence>
<dbReference type="CDD" id="cd09872">
    <property type="entry name" value="PIN_Sll0205-like"/>
    <property type="match status" value="1"/>
</dbReference>
<evidence type="ECO:0000259" key="5">
    <source>
        <dbReference type="Pfam" id="PF01850"/>
    </source>
</evidence>
<keyword evidence="2" id="KW-0479">Metal-binding</keyword>
<dbReference type="SUPFAM" id="SSF88723">
    <property type="entry name" value="PIN domain-like"/>
    <property type="match status" value="1"/>
</dbReference>
<sequence length="123" mass="13639">MKVLLDTHVLLWWLADDPRLSARHRDVVADGRNDVYYSAVSIAEMAIKTSLGKLEAPAGVPAALEAQGMTPLPFTAAHAERLRDLPWHHRDPFDRMLVAQGQVEGLMVATVDARIRAYDVPTL</sequence>
<proteinExistence type="predicted"/>
<dbReference type="OrthoDB" id="9798990at2"/>
<evidence type="ECO:0000313" key="6">
    <source>
        <dbReference type="EMBL" id="QCB92324.1"/>
    </source>
</evidence>
<dbReference type="Pfam" id="PF01850">
    <property type="entry name" value="PIN"/>
    <property type="match status" value="1"/>
</dbReference>
<evidence type="ECO:0000256" key="3">
    <source>
        <dbReference type="ARBA" id="ARBA00022801"/>
    </source>
</evidence>
<organism evidence="6 7">
    <name type="scientific">Cellulomonas shaoxiangyii</name>
    <dbReference type="NCBI Taxonomy" id="2566013"/>
    <lineage>
        <taxon>Bacteria</taxon>
        <taxon>Bacillati</taxon>
        <taxon>Actinomycetota</taxon>
        <taxon>Actinomycetes</taxon>
        <taxon>Micrococcales</taxon>
        <taxon>Cellulomonadaceae</taxon>
        <taxon>Cellulomonas</taxon>
    </lineage>
</organism>
<dbReference type="InterPro" id="IPR041705">
    <property type="entry name" value="PIN_Sll0205"/>
</dbReference>
<gene>
    <name evidence="6" type="ORF">E5225_00885</name>
</gene>
<evidence type="ECO:0000256" key="4">
    <source>
        <dbReference type="ARBA" id="ARBA00022842"/>
    </source>
</evidence>
<dbReference type="AlphaFoldDB" id="A0A4P7SI56"/>
<name>A0A4P7SI56_9CELL</name>
<evidence type="ECO:0000313" key="7">
    <source>
        <dbReference type="Proteomes" id="UP000296469"/>
    </source>
</evidence>
<evidence type="ECO:0000256" key="2">
    <source>
        <dbReference type="ARBA" id="ARBA00022723"/>
    </source>
</evidence>
<dbReference type="PANTHER" id="PTHR36173">
    <property type="entry name" value="RIBONUCLEASE VAPC16-RELATED"/>
    <property type="match status" value="1"/>
</dbReference>
<keyword evidence="3" id="KW-0378">Hydrolase</keyword>
<dbReference type="GO" id="GO:0004518">
    <property type="term" value="F:nuclease activity"/>
    <property type="evidence" value="ECO:0007669"/>
    <property type="project" value="UniProtKB-KW"/>
</dbReference>
<keyword evidence="1" id="KW-0540">Nuclease</keyword>
<dbReference type="EMBL" id="CP039291">
    <property type="protein sequence ID" value="QCB92324.1"/>
    <property type="molecule type" value="Genomic_DNA"/>
</dbReference>
<reference evidence="6 7" key="1">
    <citation type="submission" date="2019-04" db="EMBL/GenBank/DDBJ databases">
        <title>Isolation and identification of Cellulomonas shaoxiangyii sp. Nov. isolated from feces of the Tibetan antelopes (Pantholops hodgsonii) in the Qinghai-Tibet plateau of China.</title>
        <authorList>
            <person name="Tian Z."/>
        </authorList>
    </citation>
    <scope>NUCLEOTIDE SEQUENCE [LARGE SCALE GENOMIC DNA]</scope>
    <source>
        <strain evidence="6 7">Z28</strain>
    </source>
</reference>
<keyword evidence="7" id="KW-1185">Reference proteome</keyword>
<dbReference type="InterPro" id="IPR029060">
    <property type="entry name" value="PIN-like_dom_sf"/>
</dbReference>
<feature type="domain" description="PIN" evidence="5">
    <location>
        <begin position="3"/>
        <end position="119"/>
    </location>
</feature>
<dbReference type="Gene3D" id="3.40.50.1010">
    <property type="entry name" value="5'-nuclease"/>
    <property type="match status" value="1"/>
</dbReference>
<keyword evidence="4" id="KW-0460">Magnesium</keyword>
<dbReference type="PANTHER" id="PTHR36173:SF2">
    <property type="entry name" value="RIBONUCLEASE VAPC16"/>
    <property type="match status" value="1"/>
</dbReference>